<accession>A0ABD0XP40</accession>
<comment type="caution">
    <text evidence="1">The sequence shown here is derived from an EMBL/GenBank/DDBJ whole genome shotgun (WGS) entry which is preliminary data.</text>
</comment>
<proteinExistence type="predicted"/>
<dbReference type="EMBL" id="JAGEUA010000001">
    <property type="protein sequence ID" value="KAL1022439.1"/>
    <property type="molecule type" value="Genomic_DNA"/>
</dbReference>
<name>A0ABD0XP40_UMBPY</name>
<reference evidence="1 2" key="1">
    <citation type="submission" date="2024-06" db="EMBL/GenBank/DDBJ databases">
        <authorList>
            <person name="Pan Q."/>
            <person name="Wen M."/>
            <person name="Jouanno E."/>
            <person name="Zahm M."/>
            <person name="Klopp C."/>
            <person name="Cabau C."/>
            <person name="Louis A."/>
            <person name="Berthelot C."/>
            <person name="Parey E."/>
            <person name="Roest Crollius H."/>
            <person name="Montfort J."/>
            <person name="Robinson-Rechavi M."/>
            <person name="Bouchez O."/>
            <person name="Lampietro C."/>
            <person name="Lopez Roques C."/>
            <person name="Donnadieu C."/>
            <person name="Postlethwait J."/>
            <person name="Bobe J."/>
            <person name="Verreycken H."/>
            <person name="Guiguen Y."/>
        </authorList>
    </citation>
    <scope>NUCLEOTIDE SEQUENCE [LARGE SCALE GENOMIC DNA]</scope>
    <source>
        <strain evidence="1">Up_M1</strain>
        <tissue evidence="1">Testis</tissue>
    </source>
</reference>
<gene>
    <name evidence="1" type="ORF">UPYG_G00027630</name>
</gene>
<protein>
    <submittedName>
        <fullName evidence="1">Uncharacterized protein</fullName>
    </submittedName>
</protein>
<dbReference type="AlphaFoldDB" id="A0ABD0XP40"/>
<evidence type="ECO:0000313" key="2">
    <source>
        <dbReference type="Proteomes" id="UP001557470"/>
    </source>
</evidence>
<evidence type="ECO:0000313" key="1">
    <source>
        <dbReference type="EMBL" id="KAL1022439.1"/>
    </source>
</evidence>
<sequence length="75" mass="8013">MRLTRGSAHACLGRCRLTGCSTHAFCGSMAGQYSVAEGLSNVSTVVPQISNVVWQFKQGVMEVVQMSPLDSAVHE</sequence>
<organism evidence="1 2">
    <name type="scientific">Umbra pygmaea</name>
    <name type="common">Eastern mudminnow</name>
    <dbReference type="NCBI Taxonomy" id="75934"/>
    <lineage>
        <taxon>Eukaryota</taxon>
        <taxon>Metazoa</taxon>
        <taxon>Chordata</taxon>
        <taxon>Craniata</taxon>
        <taxon>Vertebrata</taxon>
        <taxon>Euteleostomi</taxon>
        <taxon>Actinopterygii</taxon>
        <taxon>Neopterygii</taxon>
        <taxon>Teleostei</taxon>
        <taxon>Protacanthopterygii</taxon>
        <taxon>Esociformes</taxon>
        <taxon>Umbridae</taxon>
        <taxon>Umbra</taxon>
    </lineage>
</organism>
<dbReference type="Proteomes" id="UP001557470">
    <property type="component" value="Unassembled WGS sequence"/>
</dbReference>
<keyword evidence="2" id="KW-1185">Reference proteome</keyword>